<dbReference type="PANTHER" id="PTHR47338">
    <property type="entry name" value="ZN(II)2CYS6 TRANSCRIPTION FACTOR (EUROFUNG)-RELATED"/>
    <property type="match status" value="1"/>
</dbReference>
<sequence length="757" mass="88113">MPRNIPCRACQKRQKGCFWSPNSNVCIRCAKRNIECIVVSRQNNQRQHRQNEEDQEQGRQEQLHNDFIDNNNNYRHSDLMPKEFVKDSLEYWHYQVQQLEKELAQTEKIIRQYNSNSNNPNNNNNKELSPKQQEQMEWKLTVENGLVKLHTTINTMEELLMYSHASIRYLSPFQSLFKDLSSSSPSSSKRTIQFENSIFSTVILRAFRFLFSQATVRHSLTKNSNSKDFLLLPDDVDDNIHSHDMNFHNGSSLLPSPPLQYRAAPSVAPSDIRDIIDELVQVYINHRNPTHAFLHTPSFIKHYNSPTTDPLSCPVTLALCTDTICTTRRLDQNAYPSSKRRYLAQFFYQRCKKFLTEIFDDPDHRLETIVTISFLKHYVLFVRLRPMEARRMLTIAYLLCKDLYQEKHQQQSYLTGGNDNININEIISKRLVQRHLLHTESMLNMISFINNETIFSPIPSVTFLEKLPDEDHEITGLYIDINNRLIQLSNNFYMRIVTGPERLDRKLETISMETIIRCDEIIREWWTTTPERLRLCSDLFNEDVKLVTETDWVKAIIFCFAHVNIMRVHVCLVKPIFPTNRNGSQQEDCINSMDDNINPELLHSIREQARETVLRSCELMLNVMIQMLNSPNDMPSMITFELVSRAMHVLITAAGPNIPISIHRKFYQCINAIHSLFPSDTLTIPTSLSPLNAIVTKQQEGGDFTVYQKYPLPGYSLFVDIINISCAHLQSHFVRSSNDPSYLTRFINSIDSFFSPA</sequence>
<keyword evidence="2" id="KW-0479">Metal-binding</keyword>
<protein>
    <recommendedName>
        <fullName evidence="9">Zn(2)-C6 fungal-type domain-containing protein</fullName>
    </recommendedName>
</protein>
<accession>A0AAD5K0W4</accession>
<evidence type="ECO:0000313" key="8">
    <source>
        <dbReference type="Proteomes" id="UP001209540"/>
    </source>
</evidence>
<feature type="region of interest" description="Disordered" evidence="6">
    <location>
        <begin position="113"/>
        <end position="134"/>
    </location>
</feature>
<dbReference type="GO" id="GO:0000981">
    <property type="term" value="F:DNA-binding transcription factor activity, RNA polymerase II-specific"/>
    <property type="evidence" value="ECO:0007669"/>
    <property type="project" value="InterPro"/>
</dbReference>
<evidence type="ECO:0000256" key="6">
    <source>
        <dbReference type="SAM" id="MobiDB-lite"/>
    </source>
</evidence>
<keyword evidence="4" id="KW-0804">Transcription</keyword>
<keyword evidence="3" id="KW-0805">Transcription regulation</keyword>
<name>A0AAD5K0W4_9FUNG</name>
<dbReference type="CDD" id="cd12148">
    <property type="entry name" value="fungal_TF_MHR"/>
    <property type="match status" value="1"/>
</dbReference>
<gene>
    <name evidence="7" type="ORF">BDA99DRAFT_522154</name>
</gene>
<evidence type="ECO:0000256" key="2">
    <source>
        <dbReference type="ARBA" id="ARBA00022723"/>
    </source>
</evidence>
<proteinExistence type="predicted"/>
<dbReference type="Proteomes" id="UP001209540">
    <property type="component" value="Unassembled WGS sequence"/>
</dbReference>
<keyword evidence="8" id="KW-1185">Reference proteome</keyword>
<comment type="subcellular location">
    <subcellularLocation>
        <location evidence="1">Nucleus</location>
    </subcellularLocation>
</comment>
<dbReference type="InterPro" id="IPR001138">
    <property type="entry name" value="Zn2Cys6_DnaBD"/>
</dbReference>
<dbReference type="EMBL" id="JAIXMP010000031">
    <property type="protein sequence ID" value="KAI9250885.1"/>
    <property type="molecule type" value="Genomic_DNA"/>
</dbReference>
<evidence type="ECO:0008006" key="9">
    <source>
        <dbReference type="Google" id="ProtNLM"/>
    </source>
</evidence>
<evidence type="ECO:0000256" key="3">
    <source>
        <dbReference type="ARBA" id="ARBA00023015"/>
    </source>
</evidence>
<organism evidence="7 8">
    <name type="scientific">Phascolomyces articulosus</name>
    <dbReference type="NCBI Taxonomy" id="60185"/>
    <lineage>
        <taxon>Eukaryota</taxon>
        <taxon>Fungi</taxon>
        <taxon>Fungi incertae sedis</taxon>
        <taxon>Mucoromycota</taxon>
        <taxon>Mucoromycotina</taxon>
        <taxon>Mucoromycetes</taxon>
        <taxon>Mucorales</taxon>
        <taxon>Lichtheimiaceae</taxon>
        <taxon>Phascolomyces</taxon>
    </lineage>
</organism>
<dbReference type="InterPro" id="IPR050815">
    <property type="entry name" value="TF_fung"/>
</dbReference>
<dbReference type="PANTHER" id="PTHR47338:SF5">
    <property type="entry name" value="ZN(II)2CYS6 TRANSCRIPTION FACTOR (EUROFUNG)"/>
    <property type="match status" value="1"/>
</dbReference>
<dbReference type="AlphaFoldDB" id="A0AAD5K0W4"/>
<dbReference type="GO" id="GO:0008270">
    <property type="term" value="F:zinc ion binding"/>
    <property type="evidence" value="ECO:0007669"/>
    <property type="project" value="InterPro"/>
</dbReference>
<keyword evidence="5" id="KW-0539">Nucleus</keyword>
<comment type="caution">
    <text evidence="7">The sequence shown here is derived from an EMBL/GenBank/DDBJ whole genome shotgun (WGS) entry which is preliminary data.</text>
</comment>
<feature type="compositionally biased region" description="Low complexity" evidence="6">
    <location>
        <begin position="114"/>
        <end position="125"/>
    </location>
</feature>
<dbReference type="GO" id="GO:0005634">
    <property type="term" value="C:nucleus"/>
    <property type="evidence" value="ECO:0007669"/>
    <property type="project" value="UniProtKB-SubCell"/>
</dbReference>
<dbReference type="CDD" id="cd00067">
    <property type="entry name" value="GAL4"/>
    <property type="match status" value="1"/>
</dbReference>
<evidence type="ECO:0000256" key="4">
    <source>
        <dbReference type="ARBA" id="ARBA00023163"/>
    </source>
</evidence>
<reference evidence="7" key="1">
    <citation type="journal article" date="2022" name="IScience">
        <title>Evolution of zygomycete secretomes and the origins of terrestrial fungal ecologies.</title>
        <authorList>
            <person name="Chang Y."/>
            <person name="Wang Y."/>
            <person name="Mondo S."/>
            <person name="Ahrendt S."/>
            <person name="Andreopoulos W."/>
            <person name="Barry K."/>
            <person name="Beard J."/>
            <person name="Benny G.L."/>
            <person name="Blankenship S."/>
            <person name="Bonito G."/>
            <person name="Cuomo C."/>
            <person name="Desiro A."/>
            <person name="Gervers K.A."/>
            <person name="Hundley H."/>
            <person name="Kuo A."/>
            <person name="LaButti K."/>
            <person name="Lang B.F."/>
            <person name="Lipzen A."/>
            <person name="O'Donnell K."/>
            <person name="Pangilinan J."/>
            <person name="Reynolds N."/>
            <person name="Sandor L."/>
            <person name="Smith M.E."/>
            <person name="Tsang A."/>
            <person name="Grigoriev I.V."/>
            <person name="Stajich J.E."/>
            <person name="Spatafora J.W."/>
        </authorList>
    </citation>
    <scope>NUCLEOTIDE SEQUENCE</scope>
    <source>
        <strain evidence="7">RSA 2281</strain>
    </source>
</reference>
<reference evidence="7" key="2">
    <citation type="submission" date="2023-02" db="EMBL/GenBank/DDBJ databases">
        <authorList>
            <consortium name="DOE Joint Genome Institute"/>
            <person name="Mondo S.J."/>
            <person name="Chang Y."/>
            <person name="Wang Y."/>
            <person name="Ahrendt S."/>
            <person name="Andreopoulos W."/>
            <person name="Barry K."/>
            <person name="Beard J."/>
            <person name="Benny G.L."/>
            <person name="Blankenship S."/>
            <person name="Bonito G."/>
            <person name="Cuomo C."/>
            <person name="Desiro A."/>
            <person name="Gervers K.A."/>
            <person name="Hundley H."/>
            <person name="Kuo A."/>
            <person name="LaButti K."/>
            <person name="Lang B.F."/>
            <person name="Lipzen A."/>
            <person name="O'Donnell K."/>
            <person name="Pangilinan J."/>
            <person name="Reynolds N."/>
            <person name="Sandor L."/>
            <person name="Smith M.W."/>
            <person name="Tsang A."/>
            <person name="Grigoriev I.V."/>
            <person name="Stajich J.E."/>
            <person name="Spatafora J.W."/>
        </authorList>
    </citation>
    <scope>NUCLEOTIDE SEQUENCE</scope>
    <source>
        <strain evidence="7">RSA 2281</strain>
    </source>
</reference>
<evidence type="ECO:0000256" key="5">
    <source>
        <dbReference type="ARBA" id="ARBA00023242"/>
    </source>
</evidence>
<evidence type="ECO:0000313" key="7">
    <source>
        <dbReference type="EMBL" id="KAI9250885.1"/>
    </source>
</evidence>
<evidence type="ECO:0000256" key="1">
    <source>
        <dbReference type="ARBA" id="ARBA00004123"/>
    </source>
</evidence>